<dbReference type="EMBL" id="PKMF04000384">
    <property type="protein sequence ID" value="KAK7834636.1"/>
    <property type="molecule type" value="Genomic_DNA"/>
</dbReference>
<dbReference type="Proteomes" id="UP000237347">
    <property type="component" value="Unassembled WGS sequence"/>
</dbReference>
<comment type="caution">
    <text evidence="2">The sequence shown here is derived from an EMBL/GenBank/DDBJ whole genome shotgun (WGS) entry which is preliminary data.</text>
</comment>
<accession>A0AAW0K9W9</accession>
<feature type="region of interest" description="Disordered" evidence="1">
    <location>
        <begin position="1"/>
        <end position="20"/>
    </location>
</feature>
<evidence type="ECO:0000313" key="2">
    <source>
        <dbReference type="EMBL" id="KAK7834636.1"/>
    </source>
</evidence>
<proteinExistence type="predicted"/>
<reference evidence="2 3" key="1">
    <citation type="journal article" date="2018" name="Sci. Data">
        <title>The draft genome sequence of cork oak.</title>
        <authorList>
            <person name="Ramos A.M."/>
            <person name="Usie A."/>
            <person name="Barbosa P."/>
            <person name="Barros P.M."/>
            <person name="Capote T."/>
            <person name="Chaves I."/>
            <person name="Simoes F."/>
            <person name="Abreu I."/>
            <person name="Carrasquinho I."/>
            <person name="Faro C."/>
            <person name="Guimaraes J.B."/>
            <person name="Mendonca D."/>
            <person name="Nobrega F."/>
            <person name="Rodrigues L."/>
            <person name="Saibo N.J.M."/>
            <person name="Varela M.C."/>
            <person name="Egas C."/>
            <person name="Matos J."/>
            <person name="Miguel C.M."/>
            <person name="Oliveira M.M."/>
            <person name="Ricardo C.P."/>
            <person name="Goncalves S."/>
        </authorList>
    </citation>
    <scope>NUCLEOTIDE SEQUENCE [LARGE SCALE GENOMIC DNA]</scope>
    <source>
        <strain evidence="3">cv. HL8</strain>
    </source>
</reference>
<gene>
    <name evidence="2" type="ORF">CFP56_024563</name>
</gene>
<dbReference type="AlphaFoldDB" id="A0AAW0K9W9"/>
<protein>
    <submittedName>
        <fullName evidence="2">Uncharacterized protein</fullName>
    </submittedName>
</protein>
<organism evidence="2 3">
    <name type="scientific">Quercus suber</name>
    <name type="common">Cork oak</name>
    <dbReference type="NCBI Taxonomy" id="58331"/>
    <lineage>
        <taxon>Eukaryota</taxon>
        <taxon>Viridiplantae</taxon>
        <taxon>Streptophyta</taxon>
        <taxon>Embryophyta</taxon>
        <taxon>Tracheophyta</taxon>
        <taxon>Spermatophyta</taxon>
        <taxon>Magnoliopsida</taxon>
        <taxon>eudicotyledons</taxon>
        <taxon>Gunneridae</taxon>
        <taxon>Pentapetalae</taxon>
        <taxon>rosids</taxon>
        <taxon>fabids</taxon>
        <taxon>Fagales</taxon>
        <taxon>Fagaceae</taxon>
        <taxon>Quercus</taxon>
    </lineage>
</organism>
<evidence type="ECO:0000313" key="3">
    <source>
        <dbReference type="Proteomes" id="UP000237347"/>
    </source>
</evidence>
<sequence>MHCHAHSLSTGKDSRNQRHRSLRWSQICKTQDSGLHHLCHTPPHVACTLTVDPYAVTVTYGTSHYLFPAPIPTTVA</sequence>
<name>A0AAW0K9W9_QUESU</name>
<keyword evidence="3" id="KW-1185">Reference proteome</keyword>
<evidence type="ECO:0000256" key="1">
    <source>
        <dbReference type="SAM" id="MobiDB-lite"/>
    </source>
</evidence>